<evidence type="ECO:0000313" key="3">
    <source>
        <dbReference type="Proteomes" id="UP000499080"/>
    </source>
</evidence>
<organism evidence="1 3">
    <name type="scientific">Araneus ventricosus</name>
    <name type="common">Orbweaver spider</name>
    <name type="synonym">Epeira ventricosa</name>
    <dbReference type="NCBI Taxonomy" id="182803"/>
    <lineage>
        <taxon>Eukaryota</taxon>
        <taxon>Metazoa</taxon>
        <taxon>Ecdysozoa</taxon>
        <taxon>Arthropoda</taxon>
        <taxon>Chelicerata</taxon>
        <taxon>Arachnida</taxon>
        <taxon>Araneae</taxon>
        <taxon>Araneomorphae</taxon>
        <taxon>Entelegynae</taxon>
        <taxon>Araneoidea</taxon>
        <taxon>Araneidae</taxon>
        <taxon>Araneus</taxon>
    </lineage>
</organism>
<dbReference type="Proteomes" id="UP000499080">
    <property type="component" value="Unassembled WGS sequence"/>
</dbReference>
<reference evidence="1 3" key="1">
    <citation type="journal article" date="2019" name="Sci. Rep.">
        <title>Orb-weaving spider Araneus ventricosus genome elucidates the spidroin gene catalogue.</title>
        <authorList>
            <person name="Kono N."/>
            <person name="Nakamura H."/>
            <person name="Ohtoshi R."/>
            <person name="Moran D.A.P."/>
            <person name="Shinohara A."/>
            <person name="Yoshida Y."/>
            <person name="Fujiwara M."/>
            <person name="Mori M."/>
            <person name="Tomita M."/>
            <person name="Arakawa K."/>
        </authorList>
    </citation>
    <scope>NUCLEOTIDE SEQUENCE [LARGE SCALE GENOMIC DNA]</scope>
</reference>
<protein>
    <submittedName>
        <fullName evidence="1">Uncharacterized protein</fullName>
    </submittedName>
</protein>
<keyword evidence="3" id="KW-1185">Reference proteome</keyword>
<proteinExistence type="predicted"/>
<dbReference type="EMBL" id="BGPR01093994">
    <property type="protein sequence ID" value="GBM33070.1"/>
    <property type="molecule type" value="Genomic_DNA"/>
</dbReference>
<accession>A0A4Y2EUL7</accession>
<name>A0A4Y2EUL7_ARAVE</name>
<evidence type="ECO:0000313" key="1">
    <source>
        <dbReference type="EMBL" id="GBM32913.1"/>
    </source>
</evidence>
<dbReference type="EMBL" id="BGPR01093956">
    <property type="protein sequence ID" value="GBM32913.1"/>
    <property type="molecule type" value="Genomic_DNA"/>
</dbReference>
<sequence>MRRAAKNDTRGTIFRLITILWSHLHEEKHVGSLIAKNRFGQSRLSTVHQRRYGGWTCSTIGAGRIFVKFTIPSLLARLELSSETVFREDAPWVNELDAFFFQKIYFYFGIDRFRIRIGQTHGVGIRRGVLVTSLDFGSCTKRGHQPTNGMSVPMDFRWNEKNGQRYIWVSGA</sequence>
<evidence type="ECO:0000313" key="2">
    <source>
        <dbReference type="EMBL" id="GBM33070.1"/>
    </source>
</evidence>
<dbReference type="AlphaFoldDB" id="A0A4Y2EUL7"/>
<gene>
    <name evidence="1" type="ORF">AVEN_143463_1</name>
    <name evidence="2" type="ORF">AVEN_149746_1</name>
</gene>
<comment type="caution">
    <text evidence="1">The sequence shown here is derived from an EMBL/GenBank/DDBJ whole genome shotgun (WGS) entry which is preliminary data.</text>
</comment>